<gene>
    <name evidence="1" type="ORF">FB45DRAFT_1150139</name>
</gene>
<dbReference type="AlphaFoldDB" id="A0AAD7FKX0"/>
<name>A0AAD7FKX0_9AGAR</name>
<protein>
    <submittedName>
        <fullName evidence="1">Uncharacterized protein</fullName>
    </submittedName>
</protein>
<evidence type="ECO:0000313" key="2">
    <source>
        <dbReference type="Proteomes" id="UP001221142"/>
    </source>
</evidence>
<keyword evidence="2" id="KW-1185">Reference proteome</keyword>
<organism evidence="1 2">
    <name type="scientific">Roridomyces roridus</name>
    <dbReference type="NCBI Taxonomy" id="1738132"/>
    <lineage>
        <taxon>Eukaryota</taxon>
        <taxon>Fungi</taxon>
        <taxon>Dikarya</taxon>
        <taxon>Basidiomycota</taxon>
        <taxon>Agaricomycotina</taxon>
        <taxon>Agaricomycetes</taxon>
        <taxon>Agaricomycetidae</taxon>
        <taxon>Agaricales</taxon>
        <taxon>Marasmiineae</taxon>
        <taxon>Mycenaceae</taxon>
        <taxon>Roridomyces</taxon>
    </lineage>
</organism>
<dbReference type="Gene3D" id="3.80.10.10">
    <property type="entry name" value="Ribonuclease Inhibitor"/>
    <property type="match status" value="1"/>
</dbReference>
<sequence length="482" mass="53261">MHACLRIPELVAEICSHLYTDCVFPARGDLVAFAKTSSTFSSHALPLVWKSVNLMDLLRLLPEQCFTLETSQSSYDGTKVTMDATPMLAGAGSRLSESLFPVLRGLQWTHEGNNSDVELIKYFLNPHLTELRIPSASLALLTSLSTLGSLCPQLKSFHFSHQYAASSDLQLKADYAFLECLRGLHRIENMTAETLDELALQRLSGLPTLRELRLEEVLISDLPVFRADKGKISFPSLQKLFFSTFFIYCPTLFLAYCCKSPLVELNVECGGGFCTTEEVQVLFHGAALGISHSTLKDFRFNNVPEANANTPLLPPRNRNSHIITSGSLRDLCCFHNLVSVYVLSGVGIDLDDDTVLDMASSWPHIERLELRSHHGTYSPRATLRCLKSFNRFCPKLTKLCMPLGASVGVLPAVLIDAAPLESLREIDVEASSLAEVYVQPVARYFAHLFPREEREGGGVAISSSRVPPTLEEGGAYFELARG</sequence>
<accession>A0AAD7FKX0</accession>
<proteinExistence type="predicted"/>
<dbReference type="InterPro" id="IPR032675">
    <property type="entry name" value="LRR_dom_sf"/>
</dbReference>
<comment type="caution">
    <text evidence="1">The sequence shown here is derived from an EMBL/GenBank/DDBJ whole genome shotgun (WGS) entry which is preliminary data.</text>
</comment>
<dbReference type="SUPFAM" id="SSF52047">
    <property type="entry name" value="RNI-like"/>
    <property type="match status" value="1"/>
</dbReference>
<dbReference type="Proteomes" id="UP001221142">
    <property type="component" value="Unassembled WGS sequence"/>
</dbReference>
<reference evidence="1" key="1">
    <citation type="submission" date="2023-03" db="EMBL/GenBank/DDBJ databases">
        <title>Massive genome expansion in bonnet fungi (Mycena s.s.) driven by repeated elements and novel gene families across ecological guilds.</title>
        <authorList>
            <consortium name="Lawrence Berkeley National Laboratory"/>
            <person name="Harder C.B."/>
            <person name="Miyauchi S."/>
            <person name="Viragh M."/>
            <person name="Kuo A."/>
            <person name="Thoen E."/>
            <person name="Andreopoulos B."/>
            <person name="Lu D."/>
            <person name="Skrede I."/>
            <person name="Drula E."/>
            <person name="Henrissat B."/>
            <person name="Morin E."/>
            <person name="Kohler A."/>
            <person name="Barry K."/>
            <person name="LaButti K."/>
            <person name="Morin E."/>
            <person name="Salamov A."/>
            <person name="Lipzen A."/>
            <person name="Mereny Z."/>
            <person name="Hegedus B."/>
            <person name="Baldrian P."/>
            <person name="Stursova M."/>
            <person name="Weitz H."/>
            <person name="Taylor A."/>
            <person name="Grigoriev I.V."/>
            <person name="Nagy L.G."/>
            <person name="Martin F."/>
            <person name="Kauserud H."/>
        </authorList>
    </citation>
    <scope>NUCLEOTIDE SEQUENCE</scope>
    <source>
        <strain evidence="1">9284</strain>
    </source>
</reference>
<dbReference type="EMBL" id="JARKIF010000009">
    <property type="protein sequence ID" value="KAJ7630206.1"/>
    <property type="molecule type" value="Genomic_DNA"/>
</dbReference>
<evidence type="ECO:0000313" key="1">
    <source>
        <dbReference type="EMBL" id="KAJ7630206.1"/>
    </source>
</evidence>